<dbReference type="EMBL" id="JBHLZU010000020">
    <property type="protein sequence ID" value="MFB9907208.1"/>
    <property type="molecule type" value="Genomic_DNA"/>
</dbReference>
<proteinExistence type="predicted"/>
<accession>A0ABV6A216</accession>
<evidence type="ECO:0000313" key="1">
    <source>
        <dbReference type="EMBL" id="MFB9907208.1"/>
    </source>
</evidence>
<evidence type="ECO:0000313" key="2">
    <source>
        <dbReference type="Proteomes" id="UP001589693"/>
    </source>
</evidence>
<dbReference type="Proteomes" id="UP001589693">
    <property type="component" value="Unassembled WGS sequence"/>
</dbReference>
<reference evidence="1 2" key="1">
    <citation type="submission" date="2024-09" db="EMBL/GenBank/DDBJ databases">
        <authorList>
            <person name="Sun Q."/>
            <person name="Mori K."/>
        </authorList>
    </citation>
    <scope>NUCLEOTIDE SEQUENCE [LARGE SCALE GENOMIC DNA]</scope>
    <source>
        <strain evidence="1 2">TBRC 7907</strain>
    </source>
</reference>
<evidence type="ECO:0008006" key="3">
    <source>
        <dbReference type="Google" id="ProtNLM"/>
    </source>
</evidence>
<dbReference type="InterPro" id="IPR005297">
    <property type="entry name" value="Lipoprotein_repeat"/>
</dbReference>
<keyword evidence="2" id="KW-1185">Reference proteome</keyword>
<gene>
    <name evidence="1" type="ORF">ACFFQA_25005</name>
</gene>
<name>A0ABV6A216_9PSEU</name>
<dbReference type="PANTHER" id="PTHR39335:SF1">
    <property type="entry name" value="BLL4220 PROTEIN"/>
    <property type="match status" value="1"/>
</dbReference>
<organism evidence="1 2">
    <name type="scientific">Allokutzneria oryzae</name>
    <dbReference type="NCBI Taxonomy" id="1378989"/>
    <lineage>
        <taxon>Bacteria</taxon>
        <taxon>Bacillati</taxon>
        <taxon>Actinomycetota</taxon>
        <taxon>Actinomycetes</taxon>
        <taxon>Pseudonocardiales</taxon>
        <taxon>Pseudonocardiaceae</taxon>
        <taxon>Allokutzneria</taxon>
    </lineage>
</organism>
<dbReference type="Pfam" id="PF03640">
    <property type="entry name" value="Lipoprotein_15"/>
    <property type="match status" value="2"/>
</dbReference>
<dbReference type="RefSeq" id="WP_377856921.1">
    <property type="nucleotide sequence ID" value="NZ_JBHLZU010000020.1"/>
</dbReference>
<dbReference type="PANTHER" id="PTHR39335">
    <property type="entry name" value="BLL4220 PROTEIN"/>
    <property type="match status" value="1"/>
</dbReference>
<sequence>MRYNTIAIAAAAGLLAAGGVAWLGSAEESPRTTDVVAQLPARTVQAPALAAEANSPGTKLRATTLAKMGKAVTDAKGAVLYRFDKDSAKPSKSNCDGDCAQRWPPVLTEGIPSIEGADSQLVGTVTRSDGTKQVTLAGWPLYRFSGDAKPGQWKGQGVGGTWFVVAPDGTKNLSCIPTTTTTPSSGY</sequence>
<comment type="caution">
    <text evidence="1">The sequence shown here is derived from an EMBL/GenBank/DDBJ whole genome shotgun (WGS) entry which is preliminary data.</text>
</comment>
<protein>
    <recommendedName>
        <fullName evidence="3">Lipoprotein with Yx(FWY)xxD motif</fullName>
    </recommendedName>
</protein>